<gene>
    <name evidence="1" type="ORF">GA0070610_1730</name>
</gene>
<reference evidence="1 2" key="1">
    <citation type="submission" date="2016-06" db="EMBL/GenBank/DDBJ databases">
        <authorList>
            <person name="Kjaerup R.B."/>
            <person name="Dalgaard T.S."/>
            <person name="Juul-Madsen H.R."/>
        </authorList>
    </citation>
    <scope>NUCLEOTIDE SEQUENCE [LARGE SCALE GENOMIC DNA]</scope>
    <source>
        <strain evidence="1 2">DSM 43913</strain>
    </source>
</reference>
<accession>A0A1C5G901</accession>
<dbReference type="AlphaFoldDB" id="A0A1C5G901"/>
<evidence type="ECO:0000313" key="1">
    <source>
        <dbReference type="EMBL" id="SCG15496.1"/>
    </source>
</evidence>
<keyword evidence="2" id="KW-1185">Reference proteome</keyword>
<sequence length="377" mass="40910">MGGRSGNLAGMSFGVVVAAVAALDPQPRRERWGSLSYCVLDAVWSVSTRYNEVVVPLVRRVAEANGDGHPLVDATTPLPGDRLPLPVLLARYPTVEALQVITNGQLTSTRGGIRKAEAVLRYARILVEHSVPDLAAVANMMADRVRWDTVERALADVPGDGQDGVRRGYLWMLSGCDDLIKPDRMVLRWLARHGCSVAAMEARDILARVAQELTVRLHRQVTPRMVDYAIWKAERAGASGASSRPTIVFDVTGVPPIKNEALSLFAANHGQRERVERLLTAAVAAARRVGWTSVSEDVELDVTVRSSTPRPPGDATNFLGGIADVLQGRKGAHRIDLSHLGGLAGFALFDDDSQIREVAYRVVMDSVPSYTVQVTLQ</sequence>
<organism evidence="1 2">
    <name type="scientific">Micromonospora echinofusca</name>
    <dbReference type="NCBI Taxonomy" id="47858"/>
    <lineage>
        <taxon>Bacteria</taxon>
        <taxon>Bacillati</taxon>
        <taxon>Actinomycetota</taxon>
        <taxon>Actinomycetes</taxon>
        <taxon>Micromonosporales</taxon>
        <taxon>Micromonosporaceae</taxon>
        <taxon>Micromonospora</taxon>
    </lineage>
</organism>
<evidence type="ECO:0000313" key="2">
    <source>
        <dbReference type="Proteomes" id="UP000198251"/>
    </source>
</evidence>
<dbReference type="EMBL" id="LT607733">
    <property type="protein sequence ID" value="SCG15496.1"/>
    <property type="molecule type" value="Genomic_DNA"/>
</dbReference>
<name>A0A1C5G901_MICEH</name>
<protein>
    <submittedName>
        <fullName evidence="1">Uncharacterized protein</fullName>
    </submittedName>
</protein>
<proteinExistence type="predicted"/>
<dbReference type="Proteomes" id="UP000198251">
    <property type="component" value="Chromosome I"/>
</dbReference>